<dbReference type="GO" id="GO:0008757">
    <property type="term" value="F:S-adenosylmethionine-dependent methyltransferase activity"/>
    <property type="evidence" value="ECO:0007669"/>
    <property type="project" value="TreeGrafter"/>
</dbReference>
<dbReference type="HAMAP" id="MF_02217">
    <property type="entry name" value="TrmR_methyltr"/>
    <property type="match status" value="1"/>
</dbReference>
<comment type="function">
    <text evidence="4">Catalyzes the methylation of 5-hydroxyuridine (ho5U) to form 5-methoxyuridine (mo5U) at position 34 in tRNAs.</text>
</comment>
<keyword evidence="3 4" id="KW-0949">S-adenosyl-L-methionine</keyword>
<comment type="similarity">
    <text evidence="4">Belongs to the class I-like SAM-binding methyltransferase superfamily. Cation-dependent O-methyltransferase family.</text>
</comment>
<evidence type="ECO:0000313" key="6">
    <source>
        <dbReference type="Proteomes" id="UP000595897"/>
    </source>
</evidence>
<dbReference type="CDD" id="cd02440">
    <property type="entry name" value="AdoMet_MTases"/>
    <property type="match status" value="1"/>
</dbReference>
<evidence type="ECO:0000313" key="5">
    <source>
        <dbReference type="EMBL" id="BCN31711.1"/>
    </source>
</evidence>
<dbReference type="InterPro" id="IPR050362">
    <property type="entry name" value="Cation-dep_OMT"/>
</dbReference>
<feature type="binding site" evidence="4">
    <location>
        <position position="161"/>
    </location>
    <ligand>
        <name>Mg(2+)</name>
        <dbReference type="ChEBI" id="CHEBI:18420"/>
    </ligand>
</feature>
<dbReference type="GO" id="GO:0000287">
    <property type="term" value="F:magnesium ion binding"/>
    <property type="evidence" value="ECO:0007669"/>
    <property type="project" value="UniProtKB-UniRule"/>
</dbReference>
<reference evidence="5 6" key="1">
    <citation type="submission" date="2020-11" db="EMBL/GenBank/DDBJ databases">
        <title>Draft genome sequencing of a Lachnospiraceae strain isolated from anoxic soil subjected to BSD treatment.</title>
        <authorList>
            <person name="Uek A."/>
            <person name="Tonouchi A."/>
        </authorList>
    </citation>
    <scope>NUCLEOTIDE SEQUENCE [LARGE SCALE GENOMIC DNA]</scope>
    <source>
        <strain evidence="5 6">TB5</strain>
    </source>
</reference>
<feature type="binding site" evidence="4">
    <location>
        <position position="37"/>
    </location>
    <ligand>
        <name>S-adenosyl-L-methionine</name>
        <dbReference type="ChEBI" id="CHEBI:59789"/>
    </ligand>
</feature>
<dbReference type="Pfam" id="PF01596">
    <property type="entry name" value="Methyltransf_3"/>
    <property type="match status" value="1"/>
</dbReference>
<dbReference type="Gene3D" id="3.40.50.150">
    <property type="entry name" value="Vaccinia Virus protein VP39"/>
    <property type="match status" value="1"/>
</dbReference>
<evidence type="ECO:0000256" key="1">
    <source>
        <dbReference type="ARBA" id="ARBA00022603"/>
    </source>
</evidence>
<evidence type="ECO:0000256" key="3">
    <source>
        <dbReference type="ARBA" id="ARBA00022691"/>
    </source>
</evidence>
<keyword evidence="4" id="KW-0819">tRNA processing</keyword>
<keyword evidence="2 4" id="KW-0808">Transferase</keyword>
<dbReference type="PANTHER" id="PTHR10509:SF14">
    <property type="entry name" value="CAFFEOYL-COA O-METHYLTRANSFERASE 3-RELATED"/>
    <property type="match status" value="1"/>
</dbReference>
<dbReference type="InterPro" id="IPR029063">
    <property type="entry name" value="SAM-dependent_MTases_sf"/>
</dbReference>
<dbReference type="EC" id="2.1.1.-" evidence="4"/>
<dbReference type="RefSeq" id="WP_271712813.1">
    <property type="nucleotide sequence ID" value="NZ_AP024169.1"/>
</dbReference>
<feature type="binding site" evidence="4">
    <location>
        <position position="160"/>
    </location>
    <ligand>
        <name>Mg(2+)</name>
        <dbReference type="ChEBI" id="CHEBI:18420"/>
    </ligand>
</feature>
<dbReference type="PROSITE" id="PS51682">
    <property type="entry name" value="SAM_OMT_I"/>
    <property type="match status" value="1"/>
</dbReference>
<dbReference type="InterPro" id="IPR002935">
    <property type="entry name" value="SAM_O-MeTrfase"/>
</dbReference>
<organism evidence="5 6">
    <name type="scientific">Anaeromicropila herbilytica</name>
    <dbReference type="NCBI Taxonomy" id="2785025"/>
    <lineage>
        <taxon>Bacteria</taxon>
        <taxon>Bacillati</taxon>
        <taxon>Bacillota</taxon>
        <taxon>Clostridia</taxon>
        <taxon>Lachnospirales</taxon>
        <taxon>Lachnospiraceae</taxon>
        <taxon>Anaeromicropila</taxon>
    </lineage>
</organism>
<dbReference type="InterPro" id="IPR043675">
    <property type="entry name" value="TrmR_methyltr"/>
</dbReference>
<gene>
    <name evidence="4" type="primary">trmR</name>
    <name evidence="5" type="ORF">bsdtb5_30060</name>
</gene>
<dbReference type="AlphaFoldDB" id="A0A7R7EN79"/>
<dbReference type="PANTHER" id="PTHR10509">
    <property type="entry name" value="O-METHYLTRANSFERASE-RELATED"/>
    <property type="match status" value="1"/>
</dbReference>
<feature type="binding site" evidence="4">
    <location>
        <position position="85"/>
    </location>
    <ligand>
        <name>S-adenosyl-L-methionine</name>
        <dbReference type="ChEBI" id="CHEBI:59789"/>
    </ligand>
</feature>
<comment type="catalytic activity">
    <reaction evidence="4">
        <text>5-hydroxyuridine(34) in tRNA + S-adenosyl-L-methionine = 5-methoxyuridine(34) in tRNA + S-adenosyl-L-homocysteine + H(+)</text>
        <dbReference type="Rhea" id="RHEA:60524"/>
        <dbReference type="Rhea" id="RHEA-COMP:13381"/>
        <dbReference type="Rhea" id="RHEA-COMP:15591"/>
        <dbReference type="ChEBI" id="CHEBI:15378"/>
        <dbReference type="ChEBI" id="CHEBI:57856"/>
        <dbReference type="ChEBI" id="CHEBI:59789"/>
        <dbReference type="ChEBI" id="CHEBI:136877"/>
        <dbReference type="ChEBI" id="CHEBI:143860"/>
    </reaction>
</comment>
<feature type="binding site" evidence="4">
    <location>
        <position position="134"/>
    </location>
    <ligand>
        <name>S-adenosyl-L-methionine</name>
        <dbReference type="ChEBI" id="CHEBI:59789"/>
    </ligand>
</feature>
<evidence type="ECO:0000256" key="2">
    <source>
        <dbReference type="ARBA" id="ARBA00022679"/>
    </source>
</evidence>
<evidence type="ECO:0000256" key="4">
    <source>
        <dbReference type="HAMAP-Rule" id="MF_02217"/>
    </source>
</evidence>
<dbReference type="SUPFAM" id="SSF53335">
    <property type="entry name" value="S-adenosyl-L-methionine-dependent methyltransferases"/>
    <property type="match status" value="1"/>
</dbReference>
<proteinExistence type="inferred from homology"/>
<feature type="binding site" evidence="4">
    <location>
        <position position="67"/>
    </location>
    <ligand>
        <name>S-adenosyl-L-methionine</name>
        <dbReference type="ChEBI" id="CHEBI:59789"/>
    </ligand>
</feature>
<keyword evidence="1 4" id="KW-0489">Methyltransferase</keyword>
<feature type="binding site" evidence="4">
    <location>
        <begin position="113"/>
        <end position="114"/>
    </location>
    <ligand>
        <name>S-adenosyl-L-methionine</name>
        <dbReference type="ChEBI" id="CHEBI:59789"/>
    </ligand>
</feature>
<dbReference type="Proteomes" id="UP000595897">
    <property type="component" value="Chromosome"/>
</dbReference>
<feature type="binding site" evidence="4">
    <location>
        <position position="134"/>
    </location>
    <ligand>
        <name>Mg(2+)</name>
        <dbReference type="ChEBI" id="CHEBI:18420"/>
    </ligand>
</feature>
<keyword evidence="6" id="KW-1185">Reference proteome</keyword>
<accession>A0A7R7EN79</accession>
<comment type="subunit">
    <text evidence="4">Homodimer.</text>
</comment>
<dbReference type="GO" id="GO:0016300">
    <property type="term" value="F:tRNA (uridine) methyltransferase activity"/>
    <property type="evidence" value="ECO:0007669"/>
    <property type="project" value="UniProtKB-UniRule"/>
</dbReference>
<keyword evidence="4" id="KW-0479">Metal-binding</keyword>
<dbReference type="GO" id="GO:0030488">
    <property type="term" value="P:tRNA methylation"/>
    <property type="evidence" value="ECO:0007669"/>
    <property type="project" value="UniProtKB-UniRule"/>
</dbReference>
<sequence>MIVNERIGAYIFSLEKEPPKFLKEIEEQALADNVPIIKKATQSLLRFLLTNNKPENILEVGAAVGFSSILMSEYMPDTAHITTIEKMPSRIEKAKENIRSAGRESKITLLEGDAIDILKELTLKEGKYDFMFMDAAKGQYINFLPEIMKLLPVGGLLVSDNVLQDGDIVQSRYGVTRRNRTIHSRMREYLYTLTHMDEFDTIVLPIGDGVTLSTRVK</sequence>
<name>A0A7R7EN79_9FIRM</name>
<dbReference type="EMBL" id="AP024169">
    <property type="protein sequence ID" value="BCN31711.1"/>
    <property type="molecule type" value="Genomic_DNA"/>
</dbReference>
<dbReference type="KEGG" id="ahb:bsdtb5_30060"/>
<protein>
    <recommendedName>
        <fullName evidence="4">tRNA 5-hydroxyuridine methyltransferase</fullName>
        <ecNumber evidence="4">2.1.1.-</ecNumber>
    </recommendedName>
    <alternativeName>
        <fullName evidence="4">ho5U methyltransferase</fullName>
    </alternativeName>
</protein>
<dbReference type="GO" id="GO:0008171">
    <property type="term" value="F:O-methyltransferase activity"/>
    <property type="evidence" value="ECO:0007669"/>
    <property type="project" value="InterPro"/>
</dbReference>
<keyword evidence="4" id="KW-0460">Magnesium</keyword>